<protein>
    <submittedName>
        <fullName evidence="1">Uncharacterized protein</fullName>
    </submittedName>
</protein>
<dbReference type="Proteomes" id="UP000276133">
    <property type="component" value="Unassembled WGS sequence"/>
</dbReference>
<gene>
    <name evidence="1" type="ORF">BpHYR1_053344</name>
</gene>
<comment type="caution">
    <text evidence="1">The sequence shown here is derived from an EMBL/GenBank/DDBJ whole genome shotgun (WGS) entry which is preliminary data.</text>
</comment>
<sequence length="81" mass="9204">MFDVFYTLGTLPSRRDKLKSSMISINEFLGLLVKAFNSDLLTVSFLEVSSYFLPSLIKLTMFGGRLVFWSIVSELSVIFII</sequence>
<evidence type="ECO:0000313" key="1">
    <source>
        <dbReference type="EMBL" id="RNA09719.1"/>
    </source>
</evidence>
<reference evidence="1 2" key="1">
    <citation type="journal article" date="2018" name="Sci. Rep.">
        <title>Genomic signatures of local adaptation to the degree of environmental predictability in rotifers.</title>
        <authorList>
            <person name="Franch-Gras L."/>
            <person name="Hahn C."/>
            <person name="Garcia-Roger E.M."/>
            <person name="Carmona M.J."/>
            <person name="Serra M."/>
            <person name="Gomez A."/>
        </authorList>
    </citation>
    <scope>NUCLEOTIDE SEQUENCE [LARGE SCALE GENOMIC DNA]</scope>
    <source>
        <strain evidence="1">HYR1</strain>
    </source>
</reference>
<dbReference type="AlphaFoldDB" id="A0A3M7QEK6"/>
<name>A0A3M7QEK6_BRAPC</name>
<proteinExistence type="predicted"/>
<organism evidence="1 2">
    <name type="scientific">Brachionus plicatilis</name>
    <name type="common">Marine rotifer</name>
    <name type="synonym">Brachionus muelleri</name>
    <dbReference type="NCBI Taxonomy" id="10195"/>
    <lineage>
        <taxon>Eukaryota</taxon>
        <taxon>Metazoa</taxon>
        <taxon>Spiralia</taxon>
        <taxon>Gnathifera</taxon>
        <taxon>Rotifera</taxon>
        <taxon>Eurotatoria</taxon>
        <taxon>Monogononta</taxon>
        <taxon>Pseudotrocha</taxon>
        <taxon>Ploima</taxon>
        <taxon>Brachionidae</taxon>
        <taxon>Brachionus</taxon>
    </lineage>
</organism>
<dbReference type="EMBL" id="REGN01006381">
    <property type="protein sequence ID" value="RNA09719.1"/>
    <property type="molecule type" value="Genomic_DNA"/>
</dbReference>
<evidence type="ECO:0000313" key="2">
    <source>
        <dbReference type="Proteomes" id="UP000276133"/>
    </source>
</evidence>
<accession>A0A3M7QEK6</accession>
<keyword evidence="2" id="KW-1185">Reference proteome</keyword>